<comment type="caution">
    <text evidence="1">The sequence shown here is derived from an EMBL/GenBank/DDBJ whole genome shotgun (WGS) entry which is preliminary data.</text>
</comment>
<gene>
    <name evidence="1" type="ORF">ACMD2_26370</name>
</gene>
<evidence type="ECO:0000313" key="2">
    <source>
        <dbReference type="Proteomes" id="UP000092600"/>
    </source>
</evidence>
<proteinExistence type="predicted"/>
<accession>A0A199VTL4</accession>
<reference evidence="1 2" key="1">
    <citation type="journal article" date="2016" name="DNA Res.">
        <title>The draft genome of MD-2 pineapple using hybrid error correction of long reads.</title>
        <authorList>
            <person name="Redwan R.M."/>
            <person name="Saidin A."/>
            <person name="Kumar S.V."/>
        </authorList>
    </citation>
    <scope>NUCLEOTIDE SEQUENCE [LARGE SCALE GENOMIC DNA]</scope>
    <source>
        <strain evidence="2">cv. MD2</strain>
        <tissue evidence="1">Leaf</tissue>
    </source>
</reference>
<evidence type="ECO:0000313" key="1">
    <source>
        <dbReference type="EMBL" id="OAY80389.1"/>
    </source>
</evidence>
<organism evidence="1 2">
    <name type="scientific">Ananas comosus</name>
    <name type="common">Pineapple</name>
    <name type="synonym">Ananas ananas</name>
    <dbReference type="NCBI Taxonomy" id="4615"/>
    <lineage>
        <taxon>Eukaryota</taxon>
        <taxon>Viridiplantae</taxon>
        <taxon>Streptophyta</taxon>
        <taxon>Embryophyta</taxon>
        <taxon>Tracheophyta</taxon>
        <taxon>Spermatophyta</taxon>
        <taxon>Magnoliopsida</taxon>
        <taxon>Liliopsida</taxon>
        <taxon>Poales</taxon>
        <taxon>Bromeliaceae</taxon>
        <taxon>Bromelioideae</taxon>
        <taxon>Ananas</taxon>
    </lineage>
</organism>
<dbReference type="AlphaFoldDB" id="A0A199VTL4"/>
<protein>
    <submittedName>
        <fullName evidence="1">Uncharacterized protein</fullName>
    </submittedName>
</protein>
<dbReference type="Proteomes" id="UP000092600">
    <property type="component" value="Unassembled WGS sequence"/>
</dbReference>
<sequence>MRSREDRHYSTTWESRIRILWDFVEGIFSHFGSVVAAMRIEWSWCWAVRKLKNRLLELIAAISIN</sequence>
<dbReference type="EMBL" id="LSRQ01000882">
    <property type="protein sequence ID" value="OAY80389.1"/>
    <property type="molecule type" value="Genomic_DNA"/>
</dbReference>
<name>A0A199VTL4_ANACO</name>